<evidence type="ECO:0000313" key="3">
    <source>
        <dbReference type="EMBL" id="KAF9816332.1"/>
    </source>
</evidence>
<dbReference type="InterPro" id="IPR024655">
    <property type="entry name" value="Asl1_glyco_hydro_catalytic"/>
</dbReference>
<evidence type="ECO:0000259" key="2">
    <source>
        <dbReference type="Pfam" id="PF11790"/>
    </source>
</evidence>
<proteinExistence type="predicted"/>
<dbReference type="AlphaFoldDB" id="A0A8H7U396"/>
<keyword evidence="1" id="KW-0732">Signal</keyword>
<dbReference type="InterPro" id="IPR053183">
    <property type="entry name" value="ASL1"/>
</dbReference>
<accession>A0A8H7U396</accession>
<reference evidence="3" key="1">
    <citation type="submission" date="2020-11" db="EMBL/GenBank/DDBJ databases">
        <authorList>
            <person name="Koelle M."/>
            <person name="Horta M.A.C."/>
            <person name="Nowrousian M."/>
            <person name="Ohm R.A."/>
            <person name="Benz P."/>
            <person name="Pilgard A."/>
        </authorList>
    </citation>
    <scope>NUCLEOTIDE SEQUENCE</scope>
    <source>
        <strain evidence="3">FPRL280</strain>
    </source>
</reference>
<name>A0A8H7U396_9APHY</name>
<dbReference type="GO" id="GO:0009277">
    <property type="term" value="C:fungal-type cell wall"/>
    <property type="evidence" value="ECO:0007669"/>
    <property type="project" value="TreeGrafter"/>
</dbReference>
<feature type="chain" id="PRO_5034022070" description="Asl1-like glycosyl hydrolase catalytic domain-containing protein" evidence="1">
    <location>
        <begin position="21"/>
        <end position="273"/>
    </location>
</feature>
<dbReference type="SUPFAM" id="SSF51445">
    <property type="entry name" value="(Trans)glycosidases"/>
    <property type="match status" value="1"/>
</dbReference>
<dbReference type="Pfam" id="PF11790">
    <property type="entry name" value="Glyco_hydro_cc"/>
    <property type="match status" value="1"/>
</dbReference>
<reference evidence="3" key="2">
    <citation type="journal article" name="Front. Microbiol.">
        <title>Degradative Capacity of Two Strains of Rhodonia placenta: From Phenotype to Genotype.</title>
        <authorList>
            <person name="Kolle M."/>
            <person name="Horta M.A.C."/>
            <person name="Nowrousian M."/>
            <person name="Ohm R.A."/>
            <person name="Benz J.P."/>
            <person name="Pilgard A."/>
        </authorList>
    </citation>
    <scope>NUCLEOTIDE SEQUENCE</scope>
    <source>
        <strain evidence="3">FPRL280</strain>
    </source>
</reference>
<dbReference type="PANTHER" id="PTHR34154:SF10">
    <property type="entry name" value="ASL1-LIKE GLYCOSYL HYDROLASE CATALYTIC DOMAIN-CONTAINING PROTEIN"/>
    <property type="match status" value="1"/>
</dbReference>
<evidence type="ECO:0000313" key="4">
    <source>
        <dbReference type="Proteomes" id="UP000639403"/>
    </source>
</evidence>
<dbReference type="PANTHER" id="PTHR34154">
    <property type="entry name" value="ALKALI-SENSITIVE LINKAGE PROTEIN 1"/>
    <property type="match status" value="1"/>
</dbReference>
<dbReference type="InterPro" id="IPR017853">
    <property type="entry name" value="GH"/>
</dbReference>
<dbReference type="GO" id="GO:0071966">
    <property type="term" value="P:fungal-type cell wall polysaccharide metabolic process"/>
    <property type="evidence" value="ECO:0007669"/>
    <property type="project" value="TreeGrafter"/>
</dbReference>
<evidence type="ECO:0000256" key="1">
    <source>
        <dbReference type="SAM" id="SignalP"/>
    </source>
</evidence>
<dbReference type="EMBL" id="JADOXO010000059">
    <property type="protein sequence ID" value="KAF9816332.1"/>
    <property type="molecule type" value="Genomic_DNA"/>
</dbReference>
<organism evidence="3 4">
    <name type="scientific">Rhodonia placenta</name>
    <dbReference type="NCBI Taxonomy" id="104341"/>
    <lineage>
        <taxon>Eukaryota</taxon>
        <taxon>Fungi</taxon>
        <taxon>Dikarya</taxon>
        <taxon>Basidiomycota</taxon>
        <taxon>Agaricomycotina</taxon>
        <taxon>Agaricomycetes</taxon>
        <taxon>Polyporales</taxon>
        <taxon>Adustoporiaceae</taxon>
        <taxon>Rhodonia</taxon>
    </lineage>
</organism>
<gene>
    <name evidence="3" type="ORF">IEO21_04197</name>
</gene>
<feature type="domain" description="Asl1-like glycosyl hydrolase catalytic" evidence="2">
    <location>
        <begin position="47"/>
        <end position="269"/>
    </location>
</feature>
<dbReference type="Proteomes" id="UP000639403">
    <property type="component" value="Unassembled WGS sequence"/>
</dbReference>
<dbReference type="Gene3D" id="3.20.20.80">
    <property type="entry name" value="Glycosidases"/>
    <property type="match status" value="1"/>
</dbReference>
<feature type="signal peptide" evidence="1">
    <location>
        <begin position="1"/>
        <end position="20"/>
    </location>
</feature>
<sequence length="273" mass="29116">MLFTAAATLFPLISTGFVAAAHIPDFHKHELGRRTTGAAFSSGIKRGLSFNDASLTHDFNSGQVSWAYNWDSSYTGTLPSGVTFIPMLWGTSSDHTSQWSANANTAIRNGAEYLLGFNEPDLSTQSNLTPQEAAAAWMQYMQPFAGKAKLVSPAITNGAAPMGETWLSDFLSECSGCTIDAIAMHIYDSATNEAYYQSYISGLASKYGKPVWVTEFGATGTTSAEGTFLASMVEYLDGLSGVAAYAWFMDEAGNLVNSDGSLTALGDAYVDNN</sequence>
<protein>
    <recommendedName>
        <fullName evidence="2">Asl1-like glycosyl hydrolase catalytic domain-containing protein</fullName>
    </recommendedName>
</protein>
<comment type="caution">
    <text evidence="3">The sequence shown here is derived from an EMBL/GenBank/DDBJ whole genome shotgun (WGS) entry which is preliminary data.</text>
</comment>